<accession>A0A0V1N7X2</accession>
<evidence type="ECO:0000313" key="3">
    <source>
        <dbReference type="Proteomes" id="UP000054843"/>
    </source>
</evidence>
<organism evidence="2 3">
    <name type="scientific">Trichinella papuae</name>
    <dbReference type="NCBI Taxonomy" id="268474"/>
    <lineage>
        <taxon>Eukaryota</taxon>
        <taxon>Metazoa</taxon>
        <taxon>Ecdysozoa</taxon>
        <taxon>Nematoda</taxon>
        <taxon>Enoplea</taxon>
        <taxon>Dorylaimia</taxon>
        <taxon>Trichinellida</taxon>
        <taxon>Trichinellidae</taxon>
        <taxon>Trichinella</taxon>
    </lineage>
</organism>
<dbReference type="EMBL" id="JYDO01000004">
    <property type="protein sequence ID" value="KRZ80077.1"/>
    <property type="molecule type" value="Genomic_DNA"/>
</dbReference>
<evidence type="ECO:0000313" key="2">
    <source>
        <dbReference type="EMBL" id="KRZ80077.1"/>
    </source>
</evidence>
<dbReference type="STRING" id="268474.A0A0V1N7X2"/>
<proteinExistence type="predicted"/>
<feature type="region of interest" description="Disordered" evidence="1">
    <location>
        <begin position="78"/>
        <end position="121"/>
    </location>
</feature>
<dbReference type="AlphaFoldDB" id="A0A0V1N7X2"/>
<protein>
    <submittedName>
        <fullName evidence="2">Accumulation-associated protein</fullName>
    </submittedName>
</protein>
<sequence>MVISAALNVASDLEICVSLYYLIEFEICTKQFYRYVSRSFNFRICEVGKESSKFEFLGSFTTPTAAAAQYWPSVPGAPAGPGGPGLPGLPLFPGGPGGPAGPGSPRIPGIPSFPRRPKGPR</sequence>
<gene>
    <name evidence="2" type="ORF">T10_6294</name>
</gene>
<dbReference type="Proteomes" id="UP000054843">
    <property type="component" value="Unassembled WGS sequence"/>
</dbReference>
<comment type="caution">
    <text evidence="2">The sequence shown here is derived from an EMBL/GenBank/DDBJ whole genome shotgun (WGS) entry which is preliminary data.</text>
</comment>
<name>A0A0V1N7X2_9BILA</name>
<evidence type="ECO:0000256" key="1">
    <source>
        <dbReference type="SAM" id="MobiDB-lite"/>
    </source>
</evidence>
<feature type="compositionally biased region" description="Low complexity" evidence="1">
    <location>
        <begin position="103"/>
        <end position="113"/>
    </location>
</feature>
<keyword evidence="3" id="KW-1185">Reference proteome</keyword>
<reference evidence="2 3" key="1">
    <citation type="submission" date="2015-01" db="EMBL/GenBank/DDBJ databases">
        <title>Evolution of Trichinella species and genotypes.</title>
        <authorList>
            <person name="Korhonen P.K."/>
            <person name="Edoardo P."/>
            <person name="Giuseppe L.R."/>
            <person name="Gasser R.B."/>
        </authorList>
    </citation>
    <scope>NUCLEOTIDE SEQUENCE [LARGE SCALE GENOMIC DNA]</scope>
    <source>
        <strain evidence="2">ISS1980</strain>
    </source>
</reference>